<evidence type="ECO:0000256" key="2">
    <source>
        <dbReference type="SAM" id="Phobius"/>
    </source>
</evidence>
<reference evidence="3 4" key="1">
    <citation type="journal article" date="2018" name="Nat. Ecol. Evol.">
        <title>Pezizomycetes genomes reveal the molecular basis of ectomycorrhizal truffle lifestyle.</title>
        <authorList>
            <person name="Murat C."/>
            <person name="Payen T."/>
            <person name="Noel B."/>
            <person name="Kuo A."/>
            <person name="Morin E."/>
            <person name="Chen J."/>
            <person name="Kohler A."/>
            <person name="Krizsan K."/>
            <person name="Balestrini R."/>
            <person name="Da Silva C."/>
            <person name="Montanini B."/>
            <person name="Hainaut M."/>
            <person name="Levati E."/>
            <person name="Barry K.W."/>
            <person name="Belfiori B."/>
            <person name="Cichocki N."/>
            <person name="Clum A."/>
            <person name="Dockter R.B."/>
            <person name="Fauchery L."/>
            <person name="Guy J."/>
            <person name="Iotti M."/>
            <person name="Le Tacon F."/>
            <person name="Lindquist E.A."/>
            <person name="Lipzen A."/>
            <person name="Malagnac F."/>
            <person name="Mello A."/>
            <person name="Molinier V."/>
            <person name="Miyauchi S."/>
            <person name="Poulain J."/>
            <person name="Riccioni C."/>
            <person name="Rubini A."/>
            <person name="Sitrit Y."/>
            <person name="Splivallo R."/>
            <person name="Traeger S."/>
            <person name="Wang M."/>
            <person name="Zifcakova L."/>
            <person name="Wipf D."/>
            <person name="Zambonelli A."/>
            <person name="Paolocci F."/>
            <person name="Nowrousian M."/>
            <person name="Ottonello S."/>
            <person name="Baldrian P."/>
            <person name="Spatafora J.W."/>
            <person name="Henrissat B."/>
            <person name="Nagy L.G."/>
            <person name="Aury J.M."/>
            <person name="Wincker P."/>
            <person name="Grigoriev I.V."/>
            <person name="Bonfante P."/>
            <person name="Martin F.M."/>
        </authorList>
    </citation>
    <scope>NUCLEOTIDE SEQUENCE [LARGE SCALE GENOMIC DNA]</scope>
    <source>
        <strain evidence="3 4">120613-1</strain>
    </source>
</reference>
<evidence type="ECO:0008006" key="5">
    <source>
        <dbReference type="Google" id="ProtNLM"/>
    </source>
</evidence>
<protein>
    <recommendedName>
        <fullName evidence="5">Peroxin 26</fullName>
    </recommendedName>
</protein>
<sequence>MLRVIPYPPPPRSMINGDNRMSGHHTHQQPRMVPNVPKAAPEQVVAPATVSRVYRAATNLFLTRRLPDALMALQPIIADSVSPRVRCSRTLRIKVWSLYFAILDATAKMGPEEGKKVWGAQEWRRIVSRVRSGAIWNEAVQAYGEEGRIDGDVVNTLVMLLLAHSQDQTVTQKKIEAYLSAAPSLLGSDDDPKAVSQRVKLMELYILHVLPRVGDWEYAREFTQMSPDLDEEQKDAFQATLDALQKDKEEAERYSQELEARKEAEWEREKQAEQERQKRELSPSTSAHPTPRRQSVQGRTKRSKAGSVRGDNPTEEKTAKKQARTRSEDTRGTISARNGASKNKSTTSLFSTTTALLSRLQSQMYTAHGRFTLLRTVIMLAMVVWMTSKRRVREKVRRLLMLAWIKTTRTVGMGMKVTYI</sequence>
<accession>A0A3N4JV14</accession>
<dbReference type="STRING" id="1336337.A0A3N4JV14"/>
<proteinExistence type="predicted"/>
<name>A0A3N4JV14_9PEZI</name>
<keyword evidence="2" id="KW-0812">Transmembrane</keyword>
<keyword evidence="2" id="KW-1133">Transmembrane helix</keyword>
<feature type="region of interest" description="Disordered" evidence="1">
    <location>
        <begin position="249"/>
        <end position="348"/>
    </location>
</feature>
<evidence type="ECO:0000313" key="3">
    <source>
        <dbReference type="EMBL" id="RPB02213.1"/>
    </source>
</evidence>
<feature type="compositionally biased region" description="Polar residues" evidence="1">
    <location>
        <begin position="332"/>
        <end position="344"/>
    </location>
</feature>
<organism evidence="3 4">
    <name type="scientific">Choiromyces venosus 120613-1</name>
    <dbReference type="NCBI Taxonomy" id="1336337"/>
    <lineage>
        <taxon>Eukaryota</taxon>
        <taxon>Fungi</taxon>
        <taxon>Dikarya</taxon>
        <taxon>Ascomycota</taxon>
        <taxon>Pezizomycotina</taxon>
        <taxon>Pezizomycetes</taxon>
        <taxon>Pezizales</taxon>
        <taxon>Tuberaceae</taxon>
        <taxon>Choiromyces</taxon>
    </lineage>
</organism>
<feature type="compositionally biased region" description="Polar residues" evidence="1">
    <location>
        <begin position="282"/>
        <end position="298"/>
    </location>
</feature>
<feature type="transmembrane region" description="Helical" evidence="2">
    <location>
        <begin position="371"/>
        <end position="388"/>
    </location>
</feature>
<dbReference type="Proteomes" id="UP000276215">
    <property type="component" value="Unassembled WGS sequence"/>
</dbReference>
<dbReference type="AlphaFoldDB" id="A0A3N4JV14"/>
<gene>
    <name evidence="3" type="ORF">L873DRAFT_1826917</name>
</gene>
<feature type="compositionally biased region" description="Basic and acidic residues" evidence="1">
    <location>
        <begin position="249"/>
        <end position="281"/>
    </location>
</feature>
<dbReference type="EMBL" id="ML120369">
    <property type="protein sequence ID" value="RPB02213.1"/>
    <property type="molecule type" value="Genomic_DNA"/>
</dbReference>
<evidence type="ECO:0000256" key="1">
    <source>
        <dbReference type="SAM" id="MobiDB-lite"/>
    </source>
</evidence>
<dbReference type="OrthoDB" id="3981028at2759"/>
<evidence type="ECO:0000313" key="4">
    <source>
        <dbReference type="Proteomes" id="UP000276215"/>
    </source>
</evidence>
<keyword evidence="2" id="KW-0472">Membrane</keyword>
<keyword evidence="4" id="KW-1185">Reference proteome</keyword>
<feature type="compositionally biased region" description="Basic and acidic residues" evidence="1">
    <location>
        <begin position="312"/>
        <end position="331"/>
    </location>
</feature>